<organism evidence="2 3">
    <name type="scientific">Dokdonia ponticola</name>
    <dbReference type="NCBI Taxonomy" id="2041041"/>
    <lineage>
        <taxon>Bacteria</taxon>
        <taxon>Pseudomonadati</taxon>
        <taxon>Bacteroidota</taxon>
        <taxon>Flavobacteriia</taxon>
        <taxon>Flavobacteriales</taxon>
        <taxon>Flavobacteriaceae</taxon>
        <taxon>Dokdonia</taxon>
    </lineage>
</organism>
<keyword evidence="1" id="KW-0732">Signal</keyword>
<reference evidence="3" key="1">
    <citation type="journal article" date="2019" name="Int. J. Syst. Evol. Microbiol.">
        <title>The Global Catalogue of Microorganisms (GCM) 10K type strain sequencing project: providing services to taxonomists for standard genome sequencing and annotation.</title>
        <authorList>
            <consortium name="The Broad Institute Genomics Platform"/>
            <consortium name="The Broad Institute Genome Sequencing Center for Infectious Disease"/>
            <person name="Wu L."/>
            <person name="Ma J."/>
        </authorList>
    </citation>
    <scope>NUCLEOTIDE SEQUENCE [LARGE SCALE GENOMIC DNA]</scope>
    <source>
        <strain evidence="3">YJ-61-S</strain>
    </source>
</reference>
<dbReference type="RefSeq" id="WP_379983050.1">
    <property type="nucleotide sequence ID" value="NZ_JBHSFV010000031.1"/>
</dbReference>
<evidence type="ECO:0000313" key="2">
    <source>
        <dbReference type="EMBL" id="MFC4636669.1"/>
    </source>
</evidence>
<gene>
    <name evidence="2" type="ORF">ACFO3O_22380</name>
</gene>
<feature type="chain" id="PRO_5045534904" evidence="1">
    <location>
        <begin position="21"/>
        <end position="207"/>
    </location>
</feature>
<keyword evidence="3" id="KW-1185">Reference proteome</keyword>
<sequence length="207" mass="22680">MKYVYLFLLSSICFVSYSQVGINTTDPQTTLDIAGINSLGNTPGVLNSQDGVVIPRVIDNMTSTTVNGVKEGQIVYSVNPSSQGFYFWNSTQWVPLVSSSSNSCYFPENAVVEALDCPTPCTLPDTGADVYDLLITDPLFTFTRSFSLPSASIYSGRCLHIIISRESNFSAYNVMNVQGGNQSINTSTFDVAVFYSNGTNWYLTDKR</sequence>
<comment type="caution">
    <text evidence="2">The sequence shown here is derived from an EMBL/GenBank/DDBJ whole genome shotgun (WGS) entry which is preliminary data.</text>
</comment>
<feature type="signal peptide" evidence="1">
    <location>
        <begin position="1"/>
        <end position="20"/>
    </location>
</feature>
<dbReference type="EMBL" id="JBHSFV010000031">
    <property type="protein sequence ID" value="MFC4636669.1"/>
    <property type="molecule type" value="Genomic_DNA"/>
</dbReference>
<name>A0ABV9I3A3_9FLAO</name>
<dbReference type="Proteomes" id="UP001596043">
    <property type="component" value="Unassembled WGS sequence"/>
</dbReference>
<accession>A0ABV9I3A3</accession>
<evidence type="ECO:0000256" key="1">
    <source>
        <dbReference type="SAM" id="SignalP"/>
    </source>
</evidence>
<protein>
    <submittedName>
        <fullName evidence="2">Uncharacterized protein</fullName>
    </submittedName>
</protein>
<proteinExistence type="predicted"/>
<evidence type="ECO:0000313" key="3">
    <source>
        <dbReference type="Proteomes" id="UP001596043"/>
    </source>
</evidence>